<dbReference type="InterPro" id="IPR051973">
    <property type="entry name" value="tRNA_Anticodon_Mtase-Reg"/>
</dbReference>
<dbReference type="STRING" id="53326.A0A016SUW1"/>
<dbReference type="SUPFAM" id="SSF50978">
    <property type="entry name" value="WD40 repeat-like"/>
    <property type="match status" value="2"/>
</dbReference>
<comment type="subcellular location">
    <subcellularLocation>
        <location evidence="1">Cytoplasm</location>
    </subcellularLocation>
</comment>
<keyword evidence="4" id="KW-0819">tRNA processing</keyword>
<dbReference type="OrthoDB" id="5594999at2759"/>
<dbReference type="PANTHER" id="PTHR14344:SF3">
    <property type="entry name" value="WD REPEAT-CONTAINING PROTEIN 6"/>
    <property type="match status" value="1"/>
</dbReference>
<reference evidence="7" key="1">
    <citation type="journal article" date="2015" name="Nat. Genet.">
        <title>The genome and transcriptome of the zoonotic hookworm Ancylostoma ceylanicum identify infection-specific gene families.</title>
        <authorList>
            <person name="Schwarz E.M."/>
            <person name="Hu Y."/>
            <person name="Antoshechkin I."/>
            <person name="Miller M.M."/>
            <person name="Sternberg P.W."/>
            <person name="Aroian R.V."/>
        </authorList>
    </citation>
    <scope>NUCLEOTIDE SEQUENCE</scope>
    <source>
        <strain evidence="7">HY135</strain>
    </source>
</reference>
<accession>A0A016SUW1</accession>
<evidence type="ECO:0000256" key="5">
    <source>
        <dbReference type="ARBA" id="ARBA00022737"/>
    </source>
</evidence>
<dbReference type="GO" id="GO:0005737">
    <property type="term" value="C:cytoplasm"/>
    <property type="evidence" value="ECO:0007669"/>
    <property type="project" value="UniProtKB-SubCell"/>
</dbReference>
<protein>
    <submittedName>
        <fullName evidence="6">Uncharacterized protein</fullName>
    </submittedName>
</protein>
<dbReference type="Gene3D" id="2.130.10.10">
    <property type="entry name" value="YVTN repeat-like/Quinoprotein amine dehydrogenase"/>
    <property type="match status" value="2"/>
</dbReference>
<keyword evidence="7" id="KW-1185">Reference proteome</keyword>
<dbReference type="AlphaFoldDB" id="A0A016SUW1"/>
<sequence>MLNISRRIALLSREYDWLLVSGNGSRIDLFDIRTDEIVRSIDVMNDGEDIYKLVEGQEGIFAMGERNVKHIPDENLYEPKMDKKKELSLTFEENLLDMTFFEDPKQLVVVSRSLTVWVEYFDWWTVTSKSLYCSCPDKIAMFTASVIMGNNWQTLTIVAGTSLGEITVFKPASKVTHTCAGPAGMIFSMCRFERYLYCVSDDRSLSVYDCAALLSADEKDSDDELSLVKLSQEYGHSCRPFAVCTDEDGKIYTGGQDAVLIQWQYSDDKGLKLLRKREINHGVIRSICDIGPSIFVGHEAGSLVRVFLKLMESDTVLSWGKEECVKSFVRLSNGEFDVLRYSDEKIRFISRIPFDTPLSEYVVLVGEKSITVRRNNSEVLWRQSFDSEVTDAFVFETLAFIFTDSNEGFIFGLQSHITHAQLSFANVFEQLNIKTRLKFTSFSYSVVKGIKGTRRVVVVVGTTTGQVFYGSFENEGSMVEMTTSREILYILINNGSYNAGCSDALLEVYGIDRNRSSWRCSMLYSTPPHLRICARLNAAFKKGPVNQLLCLEGDLHALGRNGVLALCNLRPNGEIAVISARPLCPWIKGFTPCGFDEERELIFGFRGKTFMVVSYSDHQILDSFDCGGPNRQWYFTTHLPVRDLPYSSYYFFDFLSKGKIITAHLHAKVMTILALPANTARIIGATNINTHEVYSTLATIGADHSVTIFRIYGASQERDLNLVLYNEAMPTSVCSTVVLTGEYLIFVGGEKGSITTWLINPVDLITLDPRHVISNEYKRGDSSARVTSVSAGRNASRKDLPDLEHFVAAAYADGVIEILKVVFANDKLGVSLELFRRIDRNPDFSVPTKIDIYRRRSPDIAPVSELEVHAVSTSGKRAFHYTLSWDHPEIRRRMANDYFRVEKCGLSALYVAKAITTRSEGDMLIIGSESGRITVIYSPVEGLPKRYAIGKYHSATVTGLFAFHSEGNSYVGSVALDCRFALWEYNGSKPKGMELIKAIALDVRDPSELVLVNFGALIVGDGMQFIDLEPYLLLGKTSSSRSSF</sequence>
<evidence type="ECO:0000256" key="2">
    <source>
        <dbReference type="ARBA" id="ARBA00022490"/>
    </source>
</evidence>
<dbReference type="EMBL" id="JARK01001509">
    <property type="protein sequence ID" value="EYB94320.1"/>
    <property type="molecule type" value="Genomic_DNA"/>
</dbReference>
<organism evidence="6 7">
    <name type="scientific">Ancylostoma ceylanicum</name>
    <dbReference type="NCBI Taxonomy" id="53326"/>
    <lineage>
        <taxon>Eukaryota</taxon>
        <taxon>Metazoa</taxon>
        <taxon>Ecdysozoa</taxon>
        <taxon>Nematoda</taxon>
        <taxon>Chromadorea</taxon>
        <taxon>Rhabditida</taxon>
        <taxon>Rhabditina</taxon>
        <taxon>Rhabditomorpha</taxon>
        <taxon>Strongyloidea</taxon>
        <taxon>Ancylostomatidae</taxon>
        <taxon>Ancylostomatinae</taxon>
        <taxon>Ancylostoma</taxon>
    </lineage>
</organism>
<keyword evidence="3" id="KW-0853">WD repeat</keyword>
<name>A0A016SUW1_9BILA</name>
<evidence type="ECO:0000256" key="4">
    <source>
        <dbReference type="ARBA" id="ARBA00022694"/>
    </source>
</evidence>
<evidence type="ECO:0000313" key="7">
    <source>
        <dbReference type="Proteomes" id="UP000024635"/>
    </source>
</evidence>
<evidence type="ECO:0000256" key="3">
    <source>
        <dbReference type="ARBA" id="ARBA00022574"/>
    </source>
</evidence>
<evidence type="ECO:0000313" key="6">
    <source>
        <dbReference type="EMBL" id="EYB94320.1"/>
    </source>
</evidence>
<keyword evidence="5" id="KW-0677">Repeat</keyword>
<dbReference type="PANTHER" id="PTHR14344">
    <property type="entry name" value="WD REPEAT PROTEIN"/>
    <property type="match status" value="1"/>
</dbReference>
<dbReference type="InterPro" id="IPR036322">
    <property type="entry name" value="WD40_repeat_dom_sf"/>
</dbReference>
<evidence type="ECO:0000256" key="1">
    <source>
        <dbReference type="ARBA" id="ARBA00004496"/>
    </source>
</evidence>
<proteinExistence type="predicted"/>
<comment type="caution">
    <text evidence="6">The sequence shown here is derived from an EMBL/GenBank/DDBJ whole genome shotgun (WGS) entry which is preliminary data.</text>
</comment>
<dbReference type="GO" id="GO:0030488">
    <property type="term" value="P:tRNA methylation"/>
    <property type="evidence" value="ECO:0007669"/>
    <property type="project" value="TreeGrafter"/>
</dbReference>
<gene>
    <name evidence="6" type="primary">Acey_s0173.g419</name>
    <name evidence="6" type="synonym">Acey-Y54E5B.2</name>
    <name evidence="6" type="ORF">Y032_0173g419</name>
</gene>
<keyword evidence="2" id="KW-0963">Cytoplasm</keyword>
<dbReference type="InterPro" id="IPR015943">
    <property type="entry name" value="WD40/YVTN_repeat-like_dom_sf"/>
</dbReference>
<dbReference type="Proteomes" id="UP000024635">
    <property type="component" value="Unassembled WGS sequence"/>
</dbReference>